<feature type="domain" description="Sensor histidine kinase NatK-like C-terminal" evidence="3">
    <location>
        <begin position="326"/>
        <end position="422"/>
    </location>
</feature>
<keyword evidence="5" id="KW-1185">Reference proteome</keyword>
<feature type="transmembrane region" description="Helical" evidence="2">
    <location>
        <begin position="157"/>
        <end position="177"/>
    </location>
</feature>
<feature type="transmembrane region" description="Helical" evidence="2">
    <location>
        <begin position="89"/>
        <end position="109"/>
    </location>
</feature>
<feature type="coiled-coil region" evidence="1">
    <location>
        <begin position="221"/>
        <end position="248"/>
    </location>
</feature>
<feature type="transmembrane region" description="Helical" evidence="2">
    <location>
        <begin position="192"/>
        <end position="209"/>
    </location>
</feature>
<accession>A0ABT1RQ71</accession>
<evidence type="ECO:0000256" key="2">
    <source>
        <dbReference type="SAM" id="Phobius"/>
    </source>
</evidence>
<protein>
    <submittedName>
        <fullName evidence="4">GHKL domain-containing protein</fullName>
    </submittedName>
</protein>
<dbReference type="Pfam" id="PF14501">
    <property type="entry name" value="HATPase_c_5"/>
    <property type="match status" value="1"/>
</dbReference>
<organism evidence="4 5">
    <name type="scientific">Anaerovorax odorimutans</name>
    <dbReference type="NCBI Taxonomy" id="109327"/>
    <lineage>
        <taxon>Bacteria</taxon>
        <taxon>Bacillati</taxon>
        <taxon>Bacillota</taxon>
        <taxon>Clostridia</taxon>
        <taxon>Peptostreptococcales</taxon>
        <taxon>Anaerovoracaceae</taxon>
        <taxon>Anaerovorax</taxon>
    </lineage>
</organism>
<feature type="transmembrane region" description="Helical" evidence="2">
    <location>
        <begin position="6"/>
        <end position="25"/>
    </location>
</feature>
<dbReference type="InterPro" id="IPR036890">
    <property type="entry name" value="HATPase_C_sf"/>
</dbReference>
<dbReference type="SUPFAM" id="SSF55874">
    <property type="entry name" value="ATPase domain of HSP90 chaperone/DNA topoisomerase II/histidine kinase"/>
    <property type="match status" value="1"/>
</dbReference>
<comment type="caution">
    <text evidence="4">The sequence shown here is derived from an EMBL/GenBank/DDBJ whole genome shotgun (WGS) entry which is preliminary data.</text>
</comment>
<name>A0ABT1RQ71_9FIRM</name>
<feature type="transmembrane region" description="Helical" evidence="2">
    <location>
        <begin position="60"/>
        <end position="77"/>
    </location>
</feature>
<evidence type="ECO:0000256" key="1">
    <source>
        <dbReference type="SAM" id="Coils"/>
    </source>
</evidence>
<dbReference type="EMBL" id="JANFXK010000012">
    <property type="protein sequence ID" value="MCQ4637314.1"/>
    <property type="molecule type" value="Genomic_DNA"/>
</dbReference>
<reference evidence="4 5" key="1">
    <citation type="submission" date="2022-06" db="EMBL/GenBank/DDBJ databases">
        <title>Isolation of gut microbiota from human fecal samples.</title>
        <authorList>
            <person name="Pamer E.G."/>
            <person name="Barat B."/>
            <person name="Waligurski E."/>
            <person name="Medina S."/>
            <person name="Paddock L."/>
            <person name="Mostad J."/>
        </authorList>
    </citation>
    <scope>NUCLEOTIDE SEQUENCE [LARGE SCALE GENOMIC DNA]</scope>
    <source>
        <strain evidence="4 5">SL.3.17</strain>
    </source>
</reference>
<keyword evidence="2" id="KW-1133">Transmembrane helix</keyword>
<feature type="transmembrane region" description="Helical" evidence="2">
    <location>
        <begin position="37"/>
        <end position="54"/>
    </location>
</feature>
<feature type="transmembrane region" description="Helical" evidence="2">
    <location>
        <begin position="115"/>
        <end position="137"/>
    </location>
</feature>
<gene>
    <name evidence="4" type="ORF">NE619_11320</name>
</gene>
<dbReference type="PANTHER" id="PTHR40448">
    <property type="entry name" value="TWO-COMPONENT SENSOR HISTIDINE KINASE"/>
    <property type="match status" value="1"/>
</dbReference>
<evidence type="ECO:0000313" key="4">
    <source>
        <dbReference type="EMBL" id="MCQ4637314.1"/>
    </source>
</evidence>
<evidence type="ECO:0000259" key="3">
    <source>
        <dbReference type="Pfam" id="PF14501"/>
    </source>
</evidence>
<dbReference type="RefSeq" id="WP_256132506.1">
    <property type="nucleotide sequence ID" value="NZ_JANFXK010000012.1"/>
</dbReference>
<evidence type="ECO:0000313" key="5">
    <source>
        <dbReference type="Proteomes" id="UP001524502"/>
    </source>
</evidence>
<dbReference type="Gene3D" id="3.30.565.10">
    <property type="entry name" value="Histidine kinase-like ATPase, C-terminal domain"/>
    <property type="match status" value="1"/>
</dbReference>
<proteinExistence type="predicted"/>
<dbReference type="Proteomes" id="UP001524502">
    <property type="component" value="Unassembled WGS sequence"/>
</dbReference>
<keyword evidence="2" id="KW-0472">Membrane</keyword>
<dbReference type="InterPro" id="IPR032834">
    <property type="entry name" value="NatK-like_C"/>
</dbReference>
<keyword evidence="2" id="KW-0812">Transmembrane</keyword>
<keyword evidence="1" id="KW-0175">Coiled coil</keyword>
<dbReference type="PANTHER" id="PTHR40448:SF1">
    <property type="entry name" value="TWO-COMPONENT SENSOR HISTIDINE KINASE"/>
    <property type="match status" value="1"/>
</dbReference>
<sequence length="425" mass="48273">MIDIAAGWYIYWLRSFLEVLSIYCFSSLLGGEGRMKVRALFLGSLGVSLVIIVLDYFDASFIPLVALFLCVVGLKLSTTAKLSELVGNLVFGTAATFLLELIATGVLLIPGKDYGMDGISCIMSGLLAIAVICNLILHRDNRIARKANTILRDKSNYILIVSISIIVPIVMLSNIFLDNSMMFWEGYYETSFLAALYFVMNLFLIKYFVDISHKENEIKIIREYGEHLKELAEELNKREHEYKNQLNTIIGTAERGGPECRKQIIEYAESITRANKNRRTGGSIISDNSVIAAYILKMSRIAEARDIRFDYYIARPFPVYDLPESELSELLANLINNAFEAAEELDGHKRYAAVCLEEDYIEVSNYVNKDFSKSMIKKANRPGFSTKGRNRGYGMVNIRDIVKRHGFKMESYLRDDLLTFTIRMK</sequence>